<reference evidence="1 2" key="1">
    <citation type="submission" date="2020-08" db="EMBL/GenBank/DDBJ databases">
        <authorList>
            <person name="Newling K."/>
            <person name="Davey J."/>
            <person name="Forrester S."/>
        </authorList>
    </citation>
    <scope>NUCLEOTIDE SEQUENCE [LARGE SCALE GENOMIC DNA]</scope>
    <source>
        <strain evidence="2">Crithidia deanei Carvalho (ATCC PRA-265)</strain>
    </source>
</reference>
<dbReference type="Proteomes" id="UP000515908">
    <property type="component" value="Chromosome 05"/>
</dbReference>
<dbReference type="VEuPathDB" id="TriTrypDB:ADEAN_000313100"/>
<accession>A0A7G2C7F0</accession>
<protein>
    <submittedName>
        <fullName evidence="1">Uncharacterized protein</fullName>
    </submittedName>
</protein>
<evidence type="ECO:0000313" key="1">
    <source>
        <dbReference type="EMBL" id="CAD2215676.1"/>
    </source>
</evidence>
<gene>
    <name evidence="1" type="ORF">ADEAN_000313100</name>
</gene>
<dbReference type="EMBL" id="LR877149">
    <property type="protein sequence ID" value="CAD2215676.1"/>
    <property type="molecule type" value="Genomic_DNA"/>
</dbReference>
<dbReference type="AlphaFoldDB" id="A0A7G2C7F0"/>
<keyword evidence="2" id="KW-1185">Reference proteome</keyword>
<name>A0A7G2C7F0_9TRYP</name>
<evidence type="ECO:0000313" key="2">
    <source>
        <dbReference type="Proteomes" id="UP000515908"/>
    </source>
</evidence>
<organism evidence="1 2">
    <name type="scientific">Angomonas deanei</name>
    <dbReference type="NCBI Taxonomy" id="59799"/>
    <lineage>
        <taxon>Eukaryota</taxon>
        <taxon>Discoba</taxon>
        <taxon>Euglenozoa</taxon>
        <taxon>Kinetoplastea</taxon>
        <taxon>Metakinetoplastina</taxon>
        <taxon>Trypanosomatida</taxon>
        <taxon>Trypanosomatidae</taxon>
        <taxon>Strigomonadinae</taxon>
        <taxon>Angomonas</taxon>
    </lineage>
</organism>
<proteinExistence type="predicted"/>
<sequence length="506" mass="55653">MRRGSLSAGKDPFTLFASVTMGQTNIIQKIEATLRALPPREVVRMTSLLWLSHADGRSSHRGGTPSGNEALTSALTKELCKGLARATAAEHDALLLQLAELNAPLWQPELQSQGALALVKKMSTTASMETLESVLKALLELRSVENTEWIRATSTILIQKYASLKVTEEPTQVRLVSLLETLTLLEQPACLATAKFLAALCQVIQNTKSDGLLLCVCMVLHRLHASKVSGDACAIQKIEKSLLAVTVRRVESDYVKFRKTLASAKPPSTNAHEQLFHRLQCESFLKPIKTKNEFSTLFGLTKSDRKRRIPTVDTLGELTSVCKTLTQIQYYPKDLVTHFLQLLQNPADGVSENMTVDDASYIVYVALRAGCADKVVPAVIRAALGGQRTRAFRVSGKRFITNRNTEETATGQSGDTPSVESIHRQRLLVLIFIAQSDLQLNWVEDSESRVKLLLAAAKFGRLDYFYMMRHMTSVGGNNASATSKRLVLSSALRQTPVLVSPLMSCS</sequence>